<dbReference type="InterPro" id="IPR050979">
    <property type="entry name" value="LD-transpeptidase"/>
</dbReference>
<dbReference type="GO" id="GO:0018104">
    <property type="term" value="P:peptidoglycan-protein cross-linking"/>
    <property type="evidence" value="ECO:0007669"/>
    <property type="project" value="TreeGrafter"/>
</dbReference>
<dbReference type="PROSITE" id="PS52029">
    <property type="entry name" value="LD_TPASE"/>
    <property type="match status" value="1"/>
</dbReference>
<keyword evidence="4 6" id="KW-0573">Peptidoglycan synthesis</keyword>
<dbReference type="GO" id="GO:0008360">
    <property type="term" value="P:regulation of cell shape"/>
    <property type="evidence" value="ECO:0007669"/>
    <property type="project" value="UniProtKB-UniRule"/>
</dbReference>
<dbReference type="PANTHER" id="PTHR30582">
    <property type="entry name" value="L,D-TRANSPEPTIDASE"/>
    <property type="match status" value="1"/>
</dbReference>
<dbReference type="SUPFAM" id="SSF141523">
    <property type="entry name" value="L,D-transpeptidase catalytic domain-like"/>
    <property type="match status" value="1"/>
</dbReference>
<protein>
    <recommendedName>
        <fullName evidence="7">L,D-TPase catalytic domain-containing protein</fullName>
    </recommendedName>
</protein>
<dbReference type="GO" id="GO:0005576">
    <property type="term" value="C:extracellular region"/>
    <property type="evidence" value="ECO:0007669"/>
    <property type="project" value="TreeGrafter"/>
</dbReference>
<evidence type="ECO:0000313" key="8">
    <source>
        <dbReference type="EMBL" id="ATF25651.1"/>
    </source>
</evidence>
<keyword evidence="9" id="KW-1185">Reference proteome</keyword>
<evidence type="ECO:0000256" key="1">
    <source>
        <dbReference type="ARBA" id="ARBA00004752"/>
    </source>
</evidence>
<dbReference type="STRING" id="2756.BFR44_07655"/>
<feature type="active site" description="Nucleophile" evidence="6">
    <location>
        <position position="430"/>
    </location>
</feature>
<evidence type="ECO:0000256" key="6">
    <source>
        <dbReference type="PROSITE-ProRule" id="PRU01373"/>
    </source>
</evidence>
<accession>A0A1D2K326</accession>
<dbReference type="GO" id="GO:0016740">
    <property type="term" value="F:transferase activity"/>
    <property type="evidence" value="ECO:0007669"/>
    <property type="project" value="UniProtKB-KW"/>
</dbReference>
<dbReference type="Gene3D" id="2.40.440.10">
    <property type="entry name" value="L,D-transpeptidase catalytic domain-like"/>
    <property type="match status" value="1"/>
</dbReference>
<evidence type="ECO:0000256" key="2">
    <source>
        <dbReference type="ARBA" id="ARBA00022679"/>
    </source>
</evidence>
<feature type="active site" description="Proton donor/acceptor" evidence="6">
    <location>
        <position position="409"/>
    </location>
</feature>
<name>A0A1D2K326_BROTH</name>
<evidence type="ECO:0000256" key="4">
    <source>
        <dbReference type="ARBA" id="ARBA00022984"/>
    </source>
</evidence>
<dbReference type="CDD" id="cd16913">
    <property type="entry name" value="YkuD_like"/>
    <property type="match status" value="1"/>
</dbReference>
<evidence type="ECO:0000256" key="5">
    <source>
        <dbReference type="ARBA" id="ARBA00023316"/>
    </source>
</evidence>
<dbReference type="PANTHER" id="PTHR30582:SF33">
    <property type="entry name" value="EXPORTED PROTEIN"/>
    <property type="match status" value="1"/>
</dbReference>
<proteinExistence type="predicted"/>
<dbReference type="KEGG" id="bths:CNY62_04165"/>
<sequence length="454" mass="50364">MNKILRNSLIALLFVLIAVYGIVTYTYNSKFLPNTTLNGVAINGLTTDDANTTLAKNFQTKKYHLIEDDKTRFTLTGSQLGFNGDFKKTLTTAMADQNAFAWPIALFTKQKITAENTTNMLNQKQLTATLNKLDINAGERTASKNASITKNDNSFQIKKESYGNIIDEKALEKTIISQVSDNNTTIKLDKLYIKPTLLSSDSKLTESLEKLTALKDKKIKLAISKNEVVIPQKVMLQALTVTNTGEPTTDETVLKNYVTSLSKKYDTNDTARSFKSTKKGEITTASTGTYGWSLNTSDTEKKISNAILAGKDTTIQPLHYGSGYGENDHSISGNYVEIDIAAQHMWFYQDNKLVVDTPVVTGNAKKNHDTPKGVFAVWKKERNATLVGEDYKQPVSYWLPIDWTGVGIHDANWRPKFGGDIYKTSGSHGCINTPPDVMKKIYETISEGTPVVVY</sequence>
<dbReference type="InterPro" id="IPR038063">
    <property type="entry name" value="Transpep_catalytic_dom"/>
</dbReference>
<evidence type="ECO:0000256" key="3">
    <source>
        <dbReference type="ARBA" id="ARBA00022960"/>
    </source>
</evidence>
<dbReference type="Pfam" id="PF03734">
    <property type="entry name" value="YkuD"/>
    <property type="match status" value="1"/>
</dbReference>
<keyword evidence="2" id="KW-0808">Transferase</keyword>
<keyword evidence="5 6" id="KW-0961">Cell wall biogenesis/degradation</keyword>
<dbReference type="GO" id="GO:0071972">
    <property type="term" value="F:peptidoglycan L,D-transpeptidase activity"/>
    <property type="evidence" value="ECO:0007669"/>
    <property type="project" value="TreeGrafter"/>
</dbReference>
<keyword evidence="3 6" id="KW-0133">Cell shape</keyword>
<comment type="pathway">
    <text evidence="1 6">Cell wall biogenesis; peptidoglycan biosynthesis.</text>
</comment>
<dbReference type="SUPFAM" id="SSF143985">
    <property type="entry name" value="L,D-transpeptidase pre-catalytic domain-like"/>
    <property type="match status" value="1"/>
</dbReference>
<dbReference type="Gene3D" id="3.10.20.800">
    <property type="match status" value="1"/>
</dbReference>
<feature type="domain" description="L,D-TPase catalytic" evidence="7">
    <location>
        <begin position="334"/>
        <end position="454"/>
    </location>
</feature>
<dbReference type="RefSeq" id="WP_029091733.1">
    <property type="nucleotide sequence ID" value="NZ_CP023483.1"/>
</dbReference>
<dbReference type="AlphaFoldDB" id="A0A1D2K326"/>
<dbReference type="OrthoDB" id="3176960at2"/>
<organism evidence="8 9">
    <name type="scientific">Brochothrix thermosphacta</name>
    <name type="common">Microbacterium thermosphactum</name>
    <dbReference type="NCBI Taxonomy" id="2756"/>
    <lineage>
        <taxon>Bacteria</taxon>
        <taxon>Bacillati</taxon>
        <taxon>Bacillota</taxon>
        <taxon>Bacilli</taxon>
        <taxon>Bacillales</taxon>
        <taxon>Listeriaceae</taxon>
        <taxon>Brochothrix</taxon>
    </lineage>
</organism>
<reference evidence="8 9" key="1">
    <citation type="submission" date="2017-09" db="EMBL/GenBank/DDBJ databases">
        <title>Complete Genome Sequences of Two Strains of the Meat Spoilage Bacterium Brochothrix thermosphacta Isolated from Ground Chicken.</title>
        <authorList>
            <person name="Paoli G.C."/>
            <person name="Wijey C."/>
            <person name="Chen C.-Y."/>
            <person name="Nguyen L."/>
            <person name="Yan X."/>
            <person name="Irwin P.L."/>
        </authorList>
    </citation>
    <scope>NUCLEOTIDE SEQUENCE [LARGE SCALE GENOMIC DNA]</scope>
    <source>
        <strain evidence="8 9">BI</strain>
    </source>
</reference>
<evidence type="ECO:0000313" key="9">
    <source>
        <dbReference type="Proteomes" id="UP000243591"/>
    </source>
</evidence>
<dbReference type="InterPro" id="IPR022029">
    <property type="entry name" value="YoaR-like_PG-bd"/>
</dbReference>
<evidence type="ECO:0000259" key="7">
    <source>
        <dbReference type="PROSITE" id="PS52029"/>
    </source>
</evidence>
<gene>
    <name evidence="8" type="ORF">CNY62_04165</name>
</gene>
<dbReference type="GO" id="GO:0071555">
    <property type="term" value="P:cell wall organization"/>
    <property type="evidence" value="ECO:0007669"/>
    <property type="project" value="UniProtKB-UniRule"/>
</dbReference>
<dbReference type="Proteomes" id="UP000243591">
    <property type="component" value="Chromosome"/>
</dbReference>
<dbReference type="UniPathway" id="UPA00219"/>
<dbReference type="Pfam" id="PF12229">
    <property type="entry name" value="PG_binding_4"/>
    <property type="match status" value="2"/>
</dbReference>
<dbReference type="InterPro" id="IPR005490">
    <property type="entry name" value="LD_TPept_cat_dom"/>
</dbReference>
<dbReference type="EMBL" id="CP023483">
    <property type="protein sequence ID" value="ATF25651.1"/>
    <property type="molecule type" value="Genomic_DNA"/>
</dbReference>
<dbReference type="InterPro" id="IPR038054">
    <property type="entry name" value="LD_TPept-like_central_sf"/>
</dbReference>